<evidence type="ECO:0000313" key="4">
    <source>
        <dbReference type="EMBL" id="KAF5341200.1"/>
    </source>
</evidence>
<organism evidence="4 5">
    <name type="scientific">Ephemerocybe angulata</name>
    <dbReference type="NCBI Taxonomy" id="980116"/>
    <lineage>
        <taxon>Eukaryota</taxon>
        <taxon>Fungi</taxon>
        <taxon>Dikarya</taxon>
        <taxon>Basidiomycota</taxon>
        <taxon>Agaricomycotina</taxon>
        <taxon>Agaricomycetes</taxon>
        <taxon>Agaricomycetidae</taxon>
        <taxon>Agaricales</taxon>
        <taxon>Agaricineae</taxon>
        <taxon>Psathyrellaceae</taxon>
        <taxon>Ephemerocybe</taxon>
    </lineage>
</organism>
<evidence type="ECO:0000256" key="1">
    <source>
        <dbReference type="ARBA" id="ARBA00022722"/>
    </source>
</evidence>
<dbReference type="PANTHER" id="PTHR23240">
    <property type="entry name" value="DNA CROSS-LINK REPAIR PROTEIN PSO2/SNM1-RELATED"/>
    <property type="match status" value="1"/>
</dbReference>
<keyword evidence="3" id="KW-0269">Exonuclease</keyword>
<comment type="caution">
    <text evidence="4">The sequence shown here is derived from an EMBL/GenBank/DDBJ whole genome shotgun (WGS) entry which is preliminary data.</text>
</comment>
<dbReference type="EMBL" id="JAACJK010000002">
    <property type="protein sequence ID" value="KAF5341200.1"/>
    <property type="molecule type" value="Genomic_DNA"/>
</dbReference>
<dbReference type="GO" id="GO:0035312">
    <property type="term" value="F:5'-3' DNA exonuclease activity"/>
    <property type="evidence" value="ECO:0007669"/>
    <property type="project" value="TreeGrafter"/>
</dbReference>
<dbReference type="Proteomes" id="UP000541558">
    <property type="component" value="Unassembled WGS sequence"/>
</dbReference>
<dbReference type="GO" id="GO:0006303">
    <property type="term" value="P:double-strand break repair via nonhomologous end joining"/>
    <property type="evidence" value="ECO:0007669"/>
    <property type="project" value="TreeGrafter"/>
</dbReference>
<dbReference type="AlphaFoldDB" id="A0A8H5FL42"/>
<dbReference type="GO" id="GO:0036297">
    <property type="term" value="P:interstrand cross-link repair"/>
    <property type="evidence" value="ECO:0007669"/>
    <property type="project" value="TreeGrafter"/>
</dbReference>
<gene>
    <name evidence="4" type="ORF">D9611_005904</name>
</gene>
<dbReference type="SUPFAM" id="SSF56281">
    <property type="entry name" value="Metallo-hydrolase/oxidoreductase"/>
    <property type="match status" value="1"/>
</dbReference>
<proteinExistence type="predicted"/>
<evidence type="ECO:0000256" key="2">
    <source>
        <dbReference type="ARBA" id="ARBA00022801"/>
    </source>
</evidence>
<reference evidence="4 5" key="1">
    <citation type="journal article" date="2020" name="ISME J.">
        <title>Uncovering the hidden diversity of litter-decomposition mechanisms in mushroom-forming fungi.</title>
        <authorList>
            <person name="Floudas D."/>
            <person name="Bentzer J."/>
            <person name="Ahren D."/>
            <person name="Johansson T."/>
            <person name="Persson P."/>
            <person name="Tunlid A."/>
        </authorList>
    </citation>
    <scope>NUCLEOTIDE SEQUENCE [LARGE SCALE GENOMIC DNA]</scope>
    <source>
        <strain evidence="4 5">CBS 175.51</strain>
    </source>
</reference>
<keyword evidence="2" id="KW-0378">Hydrolase</keyword>
<dbReference type="Gene3D" id="3.60.15.10">
    <property type="entry name" value="Ribonuclease Z/Hydroxyacylglutathione hydrolase-like"/>
    <property type="match status" value="1"/>
</dbReference>
<dbReference type="GO" id="GO:0003684">
    <property type="term" value="F:damaged DNA binding"/>
    <property type="evidence" value="ECO:0007669"/>
    <property type="project" value="TreeGrafter"/>
</dbReference>
<accession>A0A8H5FL42</accession>
<evidence type="ECO:0000313" key="5">
    <source>
        <dbReference type="Proteomes" id="UP000541558"/>
    </source>
</evidence>
<keyword evidence="5" id="KW-1185">Reference proteome</keyword>
<evidence type="ECO:0008006" key="6">
    <source>
        <dbReference type="Google" id="ProtNLM"/>
    </source>
</evidence>
<dbReference type="OrthoDB" id="5561659at2759"/>
<evidence type="ECO:0000256" key="3">
    <source>
        <dbReference type="ARBA" id="ARBA00022839"/>
    </source>
</evidence>
<sequence length="269" mass="29954">MPTGTPYNACIPPYRIRIDDFGSTNVQPAPLLHLLSHTHSDHINGLSAKSFGYTVYCSEDAKEMLLKHEVYAERQNRELELRVQNVRTYSHLKVDPLVHSNGSKYYTGSRDLLKTLPLHCPTEVELSGNESVTITLLDANHCPGAVMFLVEGDKGAVLHTGDFRAEPWFLESLTRNPFLQPYLYSERQGPINKTLEAIFLDTACVLSPAQVPTKAAATSGLVELMELFPQSANFFLNTWTWGYEDVLKAVAKAFQSKASHLFILSATPA</sequence>
<dbReference type="InterPro" id="IPR036866">
    <property type="entry name" value="RibonucZ/Hydroxyglut_hydro"/>
</dbReference>
<protein>
    <recommendedName>
        <fullName evidence="6">Metallo-beta-lactamase domain-containing protein</fullName>
    </recommendedName>
</protein>
<keyword evidence="1" id="KW-0540">Nuclease</keyword>
<dbReference type="PANTHER" id="PTHR23240:SF8">
    <property type="entry name" value="PROTEIN ARTEMIS"/>
    <property type="match status" value="1"/>
</dbReference>
<dbReference type="GO" id="GO:0000723">
    <property type="term" value="P:telomere maintenance"/>
    <property type="evidence" value="ECO:0007669"/>
    <property type="project" value="TreeGrafter"/>
</dbReference>
<name>A0A8H5FL42_9AGAR</name>